<dbReference type="GO" id="GO:0009164">
    <property type="term" value="P:nucleoside catabolic process"/>
    <property type="evidence" value="ECO:0007669"/>
    <property type="project" value="InterPro"/>
</dbReference>
<keyword evidence="8" id="KW-1185">Reference proteome</keyword>
<dbReference type="GO" id="GO:0008782">
    <property type="term" value="F:adenosylhomocysteine nucleosidase activity"/>
    <property type="evidence" value="ECO:0007669"/>
    <property type="project" value="UniProtKB-EC"/>
</dbReference>
<accession>A0A7Z0T7L4</accession>
<name>A0A7Z0T7L4_9FUSO</name>
<dbReference type="NCBIfam" id="NF004079">
    <property type="entry name" value="PRK05584.1"/>
    <property type="match status" value="1"/>
</dbReference>
<keyword evidence="7" id="KW-0326">Glycosidase</keyword>
<protein>
    <recommendedName>
        <fullName evidence="2">adenosylhomocysteine nucleosidase</fullName>
        <ecNumber evidence="2">3.2.2.9</ecNumber>
    </recommendedName>
</protein>
<dbReference type="Pfam" id="PF01048">
    <property type="entry name" value="PNP_UDP_1"/>
    <property type="match status" value="1"/>
</dbReference>
<keyword evidence="4 7" id="KW-0378">Hydrolase</keyword>
<dbReference type="UniPathway" id="UPA00904">
    <property type="reaction ID" value="UER00871"/>
</dbReference>
<evidence type="ECO:0000256" key="3">
    <source>
        <dbReference type="ARBA" id="ARBA00022605"/>
    </source>
</evidence>
<dbReference type="Gene3D" id="3.40.50.1580">
    <property type="entry name" value="Nucleoside phosphorylase domain"/>
    <property type="match status" value="1"/>
</dbReference>
<evidence type="ECO:0000256" key="5">
    <source>
        <dbReference type="ARBA" id="ARBA00023167"/>
    </source>
</evidence>
<dbReference type="InterPro" id="IPR000845">
    <property type="entry name" value="Nucleoside_phosphorylase_d"/>
</dbReference>
<evidence type="ECO:0000256" key="1">
    <source>
        <dbReference type="ARBA" id="ARBA00004945"/>
    </source>
</evidence>
<dbReference type="EMBL" id="JABMKT010000044">
    <property type="protein sequence ID" value="NYV28416.1"/>
    <property type="molecule type" value="Genomic_DNA"/>
</dbReference>
<evidence type="ECO:0000256" key="4">
    <source>
        <dbReference type="ARBA" id="ARBA00022801"/>
    </source>
</evidence>
<evidence type="ECO:0000256" key="2">
    <source>
        <dbReference type="ARBA" id="ARBA00011974"/>
    </source>
</evidence>
<dbReference type="CDD" id="cd09008">
    <property type="entry name" value="MTAN"/>
    <property type="match status" value="1"/>
</dbReference>
<dbReference type="Proteomes" id="UP000526184">
    <property type="component" value="Unassembled WGS sequence"/>
</dbReference>
<keyword evidence="5" id="KW-0486">Methionine biosynthesis</keyword>
<proteinExistence type="predicted"/>
<dbReference type="GO" id="GO:0019509">
    <property type="term" value="P:L-methionine salvage from methylthioadenosine"/>
    <property type="evidence" value="ECO:0007669"/>
    <property type="project" value="UniProtKB-UniPathway"/>
</dbReference>
<dbReference type="PANTHER" id="PTHR46832:SF1">
    <property type="entry name" value="5'-METHYLTHIOADENOSINE_S-ADENOSYLHOMOCYSTEINE NUCLEOSIDASE"/>
    <property type="match status" value="1"/>
</dbReference>
<reference evidence="7 8" key="1">
    <citation type="submission" date="2020-05" db="EMBL/GenBank/DDBJ databases">
        <title>Streptobacillus felis strain LHL191014123.</title>
        <authorList>
            <person name="Fawzy A."/>
            <person name="Rau J."/>
            <person name="Risse K."/>
            <person name="Schauerte N."/>
            <person name="Geiger C."/>
            <person name="Blom J."/>
            <person name="Imirzalioglu C."/>
            <person name="Falgenhauer J."/>
            <person name="Bach A."/>
            <person name="Herden C."/>
            <person name="Eisenberg T."/>
        </authorList>
    </citation>
    <scope>NUCLEOTIDE SEQUENCE [LARGE SCALE GENOMIC DNA]</scope>
    <source>
        <strain evidence="7 8">LHL191014123</strain>
    </source>
</reference>
<sequence length="222" mass="24453">MIGIIGAMHEEIVVIKEEMKNLIVKDVSGNKFYLGLLNDKEVVLVESGIGMVNASIITTLLINEFKVDKIYFSGVAGSTSELLKIGDIVISTRLQEYLFDATEFGYEMGEIPRMSTSIFKPGNILKEAEDRLSEENIYFGGIVSGDKFVSNNEEKKFIGKNFDSLCLDMESAAVAHSATVLGVDFLIIRSISDTVNGDATMEFEKFVNLAAQNSKNILTKLI</sequence>
<gene>
    <name evidence="7" type="ORF">HP397_06330</name>
</gene>
<evidence type="ECO:0000313" key="8">
    <source>
        <dbReference type="Proteomes" id="UP000526184"/>
    </source>
</evidence>
<dbReference type="GO" id="GO:0019284">
    <property type="term" value="P:L-methionine salvage from S-adenosylmethionine"/>
    <property type="evidence" value="ECO:0007669"/>
    <property type="project" value="TreeGrafter"/>
</dbReference>
<dbReference type="InterPro" id="IPR010049">
    <property type="entry name" value="MTA_SAH_Nsdase"/>
</dbReference>
<feature type="domain" description="Nucleoside phosphorylase" evidence="6">
    <location>
        <begin position="2"/>
        <end position="222"/>
    </location>
</feature>
<dbReference type="RefSeq" id="WP_180136360.1">
    <property type="nucleotide sequence ID" value="NZ_JABMKT010000044.1"/>
</dbReference>
<dbReference type="SUPFAM" id="SSF53167">
    <property type="entry name" value="Purine and uridine phosphorylases"/>
    <property type="match status" value="1"/>
</dbReference>
<organism evidence="7 8">
    <name type="scientific">Streptobacillus felis</name>
    <dbReference type="NCBI Taxonomy" id="1384509"/>
    <lineage>
        <taxon>Bacteria</taxon>
        <taxon>Fusobacteriati</taxon>
        <taxon>Fusobacteriota</taxon>
        <taxon>Fusobacteriia</taxon>
        <taxon>Fusobacteriales</taxon>
        <taxon>Leptotrichiaceae</taxon>
        <taxon>Streptobacillus</taxon>
    </lineage>
</organism>
<dbReference type="GO" id="GO:0008930">
    <property type="term" value="F:methylthioadenosine nucleosidase activity"/>
    <property type="evidence" value="ECO:0007669"/>
    <property type="project" value="InterPro"/>
</dbReference>
<dbReference type="EC" id="3.2.2.9" evidence="2"/>
<dbReference type="PANTHER" id="PTHR46832">
    <property type="entry name" value="5'-METHYLTHIOADENOSINE/S-ADENOSYLHOMOCYSTEINE NUCLEOSIDASE"/>
    <property type="match status" value="1"/>
</dbReference>
<evidence type="ECO:0000313" key="7">
    <source>
        <dbReference type="EMBL" id="NYV28416.1"/>
    </source>
</evidence>
<dbReference type="GO" id="GO:0005829">
    <property type="term" value="C:cytosol"/>
    <property type="evidence" value="ECO:0007669"/>
    <property type="project" value="TreeGrafter"/>
</dbReference>
<comment type="caution">
    <text evidence="7">The sequence shown here is derived from an EMBL/GenBank/DDBJ whole genome shotgun (WGS) entry which is preliminary data.</text>
</comment>
<dbReference type="InterPro" id="IPR035994">
    <property type="entry name" value="Nucleoside_phosphorylase_sf"/>
</dbReference>
<evidence type="ECO:0000259" key="6">
    <source>
        <dbReference type="Pfam" id="PF01048"/>
    </source>
</evidence>
<comment type="pathway">
    <text evidence="1">Amino-acid biosynthesis; L-methionine biosynthesis via salvage pathway; S-methyl-5-thio-alpha-D-ribose 1-phosphate from S-methyl-5'-thioadenosine (hydrolase route): step 1/2.</text>
</comment>
<keyword evidence="3" id="KW-0028">Amino-acid biosynthesis</keyword>
<dbReference type="NCBIfam" id="TIGR01704">
    <property type="entry name" value="MTA_SAH-Nsdase"/>
    <property type="match status" value="1"/>
</dbReference>
<dbReference type="AlphaFoldDB" id="A0A7Z0T7L4"/>